<organism evidence="2 3">
    <name type="scientific">Ceratocystis lukuohia</name>
    <dbReference type="NCBI Taxonomy" id="2019550"/>
    <lineage>
        <taxon>Eukaryota</taxon>
        <taxon>Fungi</taxon>
        <taxon>Dikarya</taxon>
        <taxon>Ascomycota</taxon>
        <taxon>Pezizomycotina</taxon>
        <taxon>Sordariomycetes</taxon>
        <taxon>Hypocreomycetidae</taxon>
        <taxon>Microascales</taxon>
        <taxon>Ceratocystidaceae</taxon>
        <taxon>Ceratocystis</taxon>
    </lineage>
</organism>
<feature type="chain" id="PRO_5046106977" evidence="1">
    <location>
        <begin position="33"/>
        <end position="280"/>
    </location>
</feature>
<keyword evidence="1" id="KW-0732">Signal</keyword>
<evidence type="ECO:0000313" key="3">
    <source>
        <dbReference type="Proteomes" id="UP001610728"/>
    </source>
</evidence>
<dbReference type="EMBL" id="JABSNW010000009">
    <property type="protein sequence ID" value="KAL2884894.1"/>
    <property type="molecule type" value="Genomic_DNA"/>
</dbReference>
<evidence type="ECO:0000256" key="1">
    <source>
        <dbReference type="SAM" id="SignalP"/>
    </source>
</evidence>
<reference evidence="2 3" key="1">
    <citation type="submission" date="2020-05" db="EMBL/GenBank/DDBJ databases">
        <title>Ceratocystis lukuohia genome.</title>
        <authorList>
            <person name="Harrington T.C."/>
            <person name="Kim K."/>
            <person name="Mayers C.G."/>
        </authorList>
    </citation>
    <scope>NUCLEOTIDE SEQUENCE [LARGE SCALE GENOMIC DNA]</scope>
    <source>
        <strain evidence="2 3">C4212</strain>
    </source>
</reference>
<sequence length="280" mass="31708">MRFTFIVPSFSLPLPLPLPLTLTLLLASLATASIFEDHGYVIKTAGDIHAVFSSKYYCTEEFLDVISFSRKMKMASIYIANNEEEPDHKNKLSLTEIYIILARMKNLEPNDMKAVMFDVDEDEQTVNIIDNIRRDRNLGPLETVSILPGDKEWDTICSTQYYLKLLQVMSKPVQKILLMNREYVVGWGEPGITYRIVFSSPESQPREENLASKAWGAVIKAISMTAGLIVDSDKKQEAALKAFLIEEEWKQFAFSSQFGIELASKALAAMKLCDTSQLWT</sequence>
<protein>
    <submittedName>
        <fullName evidence="2">Uncharacterized protein</fullName>
    </submittedName>
</protein>
<evidence type="ECO:0000313" key="2">
    <source>
        <dbReference type="EMBL" id="KAL2884894.1"/>
    </source>
</evidence>
<gene>
    <name evidence="2" type="ORF">HOO65_090189</name>
</gene>
<feature type="signal peptide" evidence="1">
    <location>
        <begin position="1"/>
        <end position="32"/>
    </location>
</feature>
<comment type="caution">
    <text evidence="2">The sequence shown here is derived from an EMBL/GenBank/DDBJ whole genome shotgun (WGS) entry which is preliminary data.</text>
</comment>
<dbReference type="RefSeq" id="XP_070856075.1">
    <property type="nucleotide sequence ID" value="XM_071001633.1"/>
</dbReference>
<dbReference type="GeneID" id="98121413"/>
<accession>A0ABR4M9D8</accession>
<proteinExistence type="predicted"/>
<dbReference type="Proteomes" id="UP001610728">
    <property type="component" value="Unassembled WGS sequence"/>
</dbReference>
<name>A0ABR4M9D8_9PEZI</name>
<keyword evidence="3" id="KW-1185">Reference proteome</keyword>